<keyword evidence="1" id="KW-0175">Coiled coil</keyword>
<keyword evidence="3" id="KW-1185">Reference proteome</keyword>
<evidence type="ECO:0000256" key="1">
    <source>
        <dbReference type="SAM" id="Coils"/>
    </source>
</evidence>
<sequence>MDAFTSIDGTSGDVVKFEAVFGTEASIQNMSYEKQVSSVMTNLRALHEEVHQAVTEQNQDRALKAIDKMSYEIAKLSRFSTELEAYRHSVLSTQEENHKFELQAAIQETMRTSFAEIEAYQRKLSLQNDVILGQQKAFNDYRANSSAKLIEMGEASEKVSRLTLDRGLLKSELHKCHSKVRELQADAEKSSRGQESSSATIASLLASKFDLEKAIASLRTESVNRAKEIDRVSDLYDGQLERYKLQAREFGNVHQDWTIAKTEVKALKSEIEAQKGAEAELRSKLQQLELEQEEALKSENGAREGVEAELRAKIQQFELKMSQVLRAETEWSEKETKWTEKEAGLNELIEEVLARNKVLRKANKQAASENAVLNARVQLMQAEASHAETEDTAEQSLMDMDDAAWVAYQSLANGSASVTASATP</sequence>
<reference evidence="2" key="1">
    <citation type="journal article" date="2020" name="Stud. Mycol.">
        <title>101 Dothideomycetes genomes: a test case for predicting lifestyles and emergence of pathogens.</title>
        <authorList>
            <person name="Haridas S."/>
            <person name="Albert R."/>
            <person name="Binder M."/>
            <person name="Bloem J."/>
            <person name="Labutti K."/>
            <person name="Salamov A."/>
            <person name="Andreopoulos B."/>
            <person name="Baker S."/>
            <person name="Barry K."/>
            <person name="Bills G."/>
            <person name="Bluhm B."/>
            <person name="Cannon C."/>
            <person name="Castanera R."/>
            <person name="Culley D."/>
            <person name="Daum C."/>
            <person name="Ezra D."/>
            <person name="Gonzalez J."/>
            <person name="Henrissat B."/>
            <person name="Kuo A."/>
            <person name="Liang C."/>
            <person name="Lipzen A."/>
            <person name="Lutzoni F."/>
            <person name="Magnuson J."/>
            <person name="Mondo S."/>
            <person name="Nolan M."/>
            <person name="Ohm R."/>
            <person name="Pangilinan J."/>
            <person name="Park H.-J."/>
            <person name="Ramirez L."/>
            <person name="Alfaro M."/>
            <person name="Sun H."/>
            <person name="Tritt A."/>
            <person name="Yoshinaga Y."/>
            <person name="Zwiers L.-H."/>
            <person name="Turgeon B."/>
            <person name="Goodwin S."/>
            <person name="Spatafora J."/>
            <person name="Crous P."/>
            <person name="Grigoriev I."/>
        </authorList>
    </citation>
    <scope>NUCLEOTIDE SEQUENCE</scope>
    <source>
        <strain evidence="2">CBS 269.34</strain>
    </source>
</reference>
<dbReference type="OrthoDB" id="3945906at2759"/>
<name>A0A6A6RCK9_9PEZI</name>
<feature type="coiled-coil region" evidence="1">
    <location>
        <begin position="264"/>
        <end position="298"/>
    </location>
</feature>
<gene>
    <name evidence="2" type="ORF">BU16DRAFT_521330</name>
</gene>
<feature type="coiled-coil region" evidence="1">
    <location>
        <begin position="349"/>
        <end position="390"/>
    </location>
</feature>
<dbReference type="AlphaFoldDB" id="A0A6A6RCK9"/>
<dbReference type="Proteomes" id="UP000799750">
    <property type="component" value="Unassembled WGS sequence"/>
</dbReference>
<accession>A0A6A6RCK9</accession>
<proteinExistence type="predicted"/>
<organism evidence="2 3">
    <name type="scientific">Lophium mytilinum</name>
    <dbReference type="NCBI Taxonomy" id="390894"/>
    <lineage>
        <taxon>Eukaryota</taxon>
        <taxon>Fungi</taxon>
        <taxon>Dikarya</taxon>
        <taxon>Ascomycota</taxon>
        <taxon>Pezizomycotina</taxon>
        <taxon>Dothideomycetes</taxon>
        <taxon>Pleosporomycetidae</taxon>
        <taxon>Mytilinidiales</taxon>
        <taxon>Mytilinidiaceae</taxon>
        <taxon>Lophium</taxon>
    </lineage>
</organism>
<evidence type="ECO:0000313" key="2">
    <source>
        <dbReference type="EMBL" id="KAF2502608.1"/>
    </source>
</evidence>
<evidence type="ECO:0000313" key="3">
    <source>
        <dbReference type="Proteomes" id="UP000799750"/>
    </source>
</evidence>
<protein>
    <submittedName>
        <fullName evidence="2">Uncharacterized protein</fullName>
    </submittedName>
</protein>
<dbReference type="EMBL" id="MU004181">
    <property type="protein sequence ID" value="KAF2502608.1"/>
    <property type="molecule type" value="Genomic_DNA"/>
</dbReference>